<dbReference type="Proteomes" id="UP001165074">
    <property type="component" value="Unassembled WGS sequence"/>
</dbReference>
<dbReference type="AlphaFoldDB" id="A0A9W6SGJ3"/>
<accession>A0A9W6SGJ3</accession>
<dbReference type="EMBL" id="BSTK01000030">
    <property type="protein sequence ID" value="GLY92522.1"/>
    <property type="molecule type" value="Genomic_DNA"/>
</dbReference>
<sequence length="118" mass="13511">MIKDLAEMSEREYFANVRRRPGMFVVGGRLGGLEAFLTGYDQHAIRHGGPGLRGWTEWLIARRSETCNHGWSGHVRHIALPDGWEHWDLPPGQEERVIDVLFSLLDEYLAEREADTTP</sequence>
<protein>
    <submittedName>
        <fullName evidence="1">Uncharacterized protein</fullName>
    </submittedName>
</protein>
<comment type="caution">
    <text evidence="1">The sequence shown here is derived from an EMBL/GenBank/DDBJ whole genome shotgun (WGS) entry which is preliminary data.</text>
</comment>
<proteinExistence type="predicted"/>
<name>A0A9W6SGJ3_9ACTN</name>
<gene>
    <name evidence="1" type="ORF">Airi02_104500</name>
</gene>
<organism evidence="1 2">
    <name type="scientific">Actinoallomurus iriomotensis</name>
    <dbReference type="NCBI Taxonomy" id="478107"/>
    <lineage>
        <taxon>Bacteria</taxon>
        <taxon>Bacillati</taxon>
        <taxon>Actinomycetota</taxon>
        <taxon>Actinomycetes</taxon>
        <taxon>Streptosporangiales</taxon>
        <taxon>Thermomonosporaceae</taxon>
        <taxon>Actinoallomurus</taxon>
    </lineage>
</organism>
<evidence type="ECO:0000313" key="2">
    <source>
        <dbReference type="Proteomes" id="UP001165074"/>
    </source>
</evidence>
<evidence type="ECO:0000313" key="1">
    <source>
        <dbReference type="EMBL" id="GLY92522.1"/>
    </source>
</evidence>
<reference evidence="1" key="1">
    <citation type="submission" date="2023-03" db="EMBL/GenBank/DDBJ databases">
        <title>Actinoallomurus iriomotensis NBRC 103684.</title>
        <authorList>
            <person name="Ichikawa N."/>
            <person name="Sato H."/>
            <person name="Tonouchi N."/>
        </authorList>
    </citation>
    <scope>NUCLEOTIDE SEQUENCE</scope>
    <source>
        <strain evidence="1">NBRC 103684</strain>
    </source>
</reference>
<keyword evidence="2" id="KW-1185">Reference proteome</keyword>
<dbReference type="RefSeq" id="WP_285584790.1">
    <property type="nucleotide sequence ID" value="NZ_BSTK01000030.1"/>
</dbReference>